<dbReference type="Gene3D" id="3.40.390.10">
    <property type="entry name" value="Collagenase (Catalytic Domain)"/>
    <property type="match status" value="1"/>
</dbReference>
<dbReference type="SUPFAM" id="SSF55486">
    <property type="entry name" value="Metalloproteases ('zincins'), catalytic domain"/>
    <property type="match status" value="1"/>
</dbReference>
<dbReference type="Proteomes" id="UP000012106">
    <property type="component" value="Unassembled WGS sequence"/>
</dbReference>
<accession>M6JFN8</accession>
<dbReference type="AlphaFoldDB" id="M6JFN8"/>
<dbReference type="InterPro" id="IPR025491">
    <property type="entry name" value="DUF4382"/>
</dbReference>
<evidence type="ECO:0000313" key="3">
    <source>
        <dbReference type="Proteomes" id="UP000012106"/>
    </source>
</evidence>
<comment type="caution">
    <text evidence="2">The sequence shown here is derived from an EMBL/GenBank/DDBJ whole genome shotgun (WGS) entry which is preliminary data.</text>
</comment>
<evidence type="ECO:0000259" key="1">
    <source>
        <dbReference type="Pfam" id="PF14321"/>
    </source>
</evidence>
<name>M6JFN8_9LEPT</name>
<dbReference type="GO" id="GO:0008237">
    <property type="term" value="F:metallopeptidase activity"/>
    <property type="evidence" value="ECO:0007669"/>
    <property type="project" value="InterPro"/>
</dbReference>
<reference evidence="2 3" key="1">
    <citation type="submission" date="2013-01" db="EMBL/GenBank/DDBJ databases">
        <authorList>
            <person name="Harkins D.M."/>
            <person name="Durkin A.S."/>
            <person name="Brinkac L.M."/>
            <person name="Haft D.H."/>
            <person name="Selengut J.D."/>
            <person name="Sanka R."/>
            <person name="DePew J."/>
            <person name="Purushe J."/>
            <person name="Hartskeerl R.A."/>
            <person name="Ahmed A."/>
            <person name="van der Linden H."/>
            <person name="Goris M.G.A."/>
            <person name="Vinetz J.M."/>
            <person name="Sutton G.G."/>
            <person name="Nierman W.C."/>
            <person name="Fouts D.E."/>
        </authorList>
    </citation>
    <scope>NUCLEOTIDE SEQUENCE [LARGE SCALE GENOMIC DNA]</scope>
    <source>
        <strain evidence="2 3">MAVJ 401</strain>
    </source>
</reference>
<organism evidence="2 3">
    <name type="scientific">Leptospira santarosai serovar Arenal str. MAVJ 401</name>
    <dbReference type="NCBI Taxonomy" id="1049976"/>
    <lineage>
        <taxon>Bacteria</taxon>
        <taxon>Pseudomonadati</taxon>
        <taxon>Spirochaetota</taxon>
        <taxon>Spirochaetia</taxon>
        <taxon>Leptospirales</taxon>
        <taxon>Leptospiraceae</taxon>
        <taxon>Leptospira</taxon>
    </lineage>
</organism>
<proteinExistence type="predicted"/>
<sequence>MKTRNNVKVLGRTLNLKYHDSRIFFKFKTNDLTISFYSYNRFCEVLRMRKTKYLFKGSGHISKFLFDRSVHWIGFLKFLDKLFVLFIVLVQLTCSRDSPDGLSSNEFLLAGSDISNTDRKAGIIQASPGISPIQESDGLIEIKENESLFRLKVQDDPIPQPGSNGLLHFLLEYDNPSAILHEGHVNQFNSVSGERTIRLYVSKIEITPAKPTKSRKGRWRRKDKDAIVFIPNTKDSLITVKDGRHYIPLVRNVSLPTGKYTRCKVYFQKKGEVVLGDTIFSFNLKEQSVDFDQPFETNAGKITTLHSVPVREWDNGLHRGETRNPSNSTIVTRWNHFPRKPGGFIFHSFFHLKDMGSTIHTPANKIWIEMESISAIRTDGGFTVLNDVKTIFELLSLRAGAVALMGQNVAPPGTYSHFEIKLGTRHSIETEAGSDPLAIESRNSLRFEGPFELRGGRLTEVILDFDPNRSVFYTKDRKFVLDPTVETSSAMSMTPTQHNRLVNALGPRLNSLLADAEFILQGRVSNTTAIVADNLYGGKMTYSNVDIAVQDPLRGKFQEPSFTIRNIGGYSNGRYLKVAGMPEFTGGEEFILFLKEYSGRLGVVQGELGKVSLSGSILNPPPGKWAGMFPRIYFRINPQIPSTSMTTDDVMKAITNASGVWSFQTMQSHFDFAKGGGSPETKPFAPNLQSCTADAKAEFDEANRIFATAAEDPDCTGLVCTFLWQCDDEYLHFDIQLNANAKSFSLYPANSTEYDLQSVFSHALGHAAGLNHCSPGDTESQCQSRGNVQGQANDSLLFPFLDPGTVRRSTNSDDRIAFRNLYGFLTNVEINRLEKAKEFSGIAEAYCAPPCLVPWEETNPKYIMTNQELSVFNEHFDSLEEMQFDAVRGSYIKNMQYREAMTLNPETAEGYMKRTIQEANEKINGTSGELVAPSRNVLSIQIQNRLNMLEEDAEFLDPEFVEFTKAEIKVLIQLRKKYIDRLAGQ</sequence>
<protein>
    <submittedName>
        <fullName evidence="2">PF14321 domain protein</fullName>
    </submittedName>
</protein>
<dbReference type="InterPro" id="IPR024079">
    <property type="entry name" value="MetalloPept_cat_dom_sf"/>
</dbReference>
<dbReference type="RefSeq" id="WP_004472413.1">
    <property type="nucleotide sequence ID" value="NZ_AHMU02000066.1"/>
</dbReference>
<feature type="domain" description="DUF4382" evidence="1">
    <location>
        <begin position="363"/>
        <end position="483"/>
    </location>
</feature>
<evidence type="ECO:0000313" key="2">
    <source>
        <dbReference type="EMBL" id="EMN20456.1"/>
    </source>
</evidence>
<dbReference type="EMBL" id="AHMU02000066">
    <property type="protein sequence ID" value="EMN20456.1"/>
    <property type="molecule type" value="Genomic_DNA"/>
</dbReference>
<dbReference type="Pfam" id="PF14321">
    <property type="entry name" value="DUF4382"/>
    <property type="match status" value="1"/>
</dbReference>
<gene>
    <name evidence="2" type="ORF">LEP1GSC063_0773</name>
</gene>